<dbReference type="Gene3D" id="3.30.160.660">
    <property type="match status" value="1"/>
</dbReference>
<evidence type="ECO:0000256" key="1">
    <source>
        <dbReference type="SAM" id="MobiDB-lite"/>
    </source>
</evidence>
<feature type="domain" description="YcaO" evidence="2">
    <location>
        <begin position="350"/>
        <end position="724"/>
    </location>
</feature>
<dbReference type="InterPro" id="IPR027624">
    <property type="entry name" value="TOMM_cyclo_SagD"/>
</dbReference>
<feature type="region of interest" description="Disordered" evidence="1">
    <location>
        <begin position="258"/>
        <end position="286"/>
    </location>
</feature>
<protein>
    <submittedName>
        <fullName evidence="3">Ribosomal protein S12 methylthiotransferase accessory factor</fullName>
    </submittedName>
</protein>
<dbReference type="InterPro" id="IPR003776">
    <property type="entry name" value="YcaO-like_dom"/>
</dbReference>
<dbReference type="PANTHER" id="PTHR37809">
    <property type="entry name" value="RIBOSOMAL PROTEIN S12 METHYLTHIOTRANSFERASE ACCESSORY FACTOR YCAO"/>
    <property type="match status" value="1"/>
</dbReference>
<dbReference type="AlphaFoldDB" id="A0A839E9H9"/>
<dbReference type="Gene3D" id="3.30.40.250">
    <property type="match status" value="1"/>
</dbReference>
<dbReference type="NCBIfam" id="TIGR03604">
    <property type="entry name" value="TOMM_cyclo_SagD"/>
    <property type="match status" value="1"/>
</dbReference>
<keyword evidence="3" id="KW-0687">Ribonucleoprotein</keyword>
<dbReference type="InterPro" id="IPR022291">
    <property type="entry name" value="Bacteriocin_synth_cyclodeHase"/>
</dbReference>
<dbReference type="PANTHER" id="PTHR37809:SF1">
    <property type="entry name" value="RIBOSOMAL PROTEIN S12 METHYLTHIOTRANSFERASE ACCESSORY FACTOR YCAO"/>
    <property type="match status" value="1"/>
</dbReference>
<dbReference type="Pfam" id="PF02624">
    <property type="entry name" value="YcaO"/>
    <property type="match status" value="1"/>
</dbReference>
<dbReference type="Proteomes" id="UP000569329">
    <property type="component" value="Unassembled WGS sequence"/>
</dbReference>
<comment type="caution">
    <text evidence="3">The sequence shown here is derived from an EMBL/GenBank/DDBJ whole genome shotgun (WGS) entry which is preliminary data.</text>
</comment>
<dbReference type="PROSITE" id="PS51664">
    <property type="entry name" value="YCAO"/>
    <property type="match status" value="1"/>
</dbReference>
<dbReference type="Gene3D" id="3.30.1330.230">
    <property type="match status" value="2"/>
</dbReference>
<proteinExistence type="predicted"/>
<dbReference type="NCBIfam" id="TIGR03882">
    <property type="entry name" value="cyclo_dehyd_2"/>
    <property type="match status" value="1"/>
</dbReference>
<reference evidence="3 4" key="1">
    <citation type="submission" date="2020-07" db="EMBL/GenBank/DDBJ databases">
        <title>Sequencing the genomes of 1000 actinobacteria strains.</title>
        <authorList>
            <person name="Klenk H.-P."/>
        </authorList>
    </citation>
    <scope>NUCLEOTIDE SEQUENCE [LARGE SCALE GENOMIC DNA]</scope>
    <source>
        <strain evidence="3 4">DSM 45975</strain>
    </source>
</reference>
<dbReference type="NCBIfam" id="TIGR00702">
    <property type="entry name" value="YcaO-type kinase domain"/>
    <property type="match status" value="1"/>
</dbReference>
<sequence length="724" mass="80818">MKVLPYLDGEHTVGDIAQALSGEMSVGEVAATLRRLTAMGHLVDGRPDMPEREIAFWDSMNVDPTAAGRGCAESEVTVLGLGNVDTTPIADALERSGLSATVQTAGEDTSGSGGDLSVVVVEDYLDPKLSLLNEAFLAGRHPWLLVKPGGSLLWAGPLLRPGHTGCWECLVQRLAGNRQVERYLLGQRSDSRPLETSRFSLPRNEHTLANLVAGQVTLSLVEKDPTELEGRLLTLDPVSLETEAHVLIRQPQCAACGDPELMTKRDPRPEIGTEHVRSKNDGGYRIESPSETYQRLRKHISPLTGAVSHLKNLCAEENGITYSYSSGHNFAMVKDSMTQLKRNLRGQSGGKGRTDVQARVSALCEAIERYSGLWRGDEPVTRAAYDDLGSDAALHVNELITMSDDQYANRVTWNRDLDCPLHTVPEPFETTRVYDWSTAWSLSRERPRMVPAAYSWFGHPESQSAFFCLIDSNGNASGNSYGEAVLQGFSEIVERDSVAIWWYNRLRRPGLDLDSLHDPYVDMLREFYDGMDRSLWLLDITADLGIPAFTAVSHRRNHPVQDVVIGFGAHLDPQMAAMRALTEVNQFLPTLERRDSEGNTIYFSDDPATLKWWKETTLEQDPWLCPDERQPARRIGDFPEIVSDDMSENVRTCLRRAADNDLEVIALDQSRPEMELPVVKVMVPGMRHFWRRLGPGRLFDVPVRMGWLDKPLEPESLNPKSVFF</sequence>
<dbReference type="GO" id="GO:0005840">
    <property type="term" value="C:ribosome"/>
    <property type="evidence" value="ECO:0007669"/>
    <property type="project" value="UniProtKB-KW"/>
</dbReference>
<organism evidence="3 4">
    <name type="scientific">Halosaccharopolyspora lacisalsi</name>
    <dbReference type="NCBI Taxonomy" id="1000566"/>
    <lineage>
        <taxon>Bacteria</taxon>
        <taxon>Bacillati</taxon>
        <taxon>Actinomycetota</taxon>
        <taxon>Actinomycetes</taxon>
        <taxon>Pseudonocardiales</taxon>
        <taxon>Pseudonocardiaceae</taxon>
        <taxon>Halosaccharopolyspora</taxon>
    </lineage>
</organism>
<evidence type="ECO:0000259" key="2">
    <source>
        <dbReference type="PROSITE" id="PS51664"/>
    </source>
</evidence>
<name>A0A839E9H9_9PSEU</name>
<dbReference type="Gene3D" id="3.90.930.60">
    <property type="match status" value="1"/>
</dbReference>
<evidence type="ECO:0000313" key="4">
    <source>
        <dbReference type="Proteomes" id="UP000569329"/>
    </source>
</evidence>
<keyword evidence="4" id="KW-1185">Reference proteome</keyword>
<dbReference type="EMBL" id="JACGWZ010000008">
    <property type="protein sequence ID" value="MBA8827498.1"/>
    <property type="molecule type" value="Genomic_DNA"/>
</dbReference>
<evidence type="ECO:0000313" key="3">
    <source>
        <dbReference type="EMBL" id="MBA8827498.1"/>
    </source>
</evidence>
<accession>A0A839E9H9</accession>
<dbReference type="GO" id="GO:0016740">
    <property type="term" value="F:transferase activity"/>
    <property type="evidence" value="ECO:0007669"/>
    <property type="project" value="UniProtKB-KW"/>
</dbReference>
<gene>
    <name evidence="3" type="ORF">FHX42_004894</name>
</gene>
<dbReference type="Gene3D" id="3.40.50.720">
    <property type="entry name" value="NAD(P)-binding Rossmann-like Domain"/>
    <property type="match status" value="1"/>
</dbReference>
<keyword evidence="3" id="KW-0808">Transferase</keyword>
<keyword evidence="3" id="KW-0689">Ribosomal protein</keyword>
<feature type="compositionally biased region" description="Basic and acidic residues" evidence="1">
    <location>
        <begin position="261"/>
        <end position="284"/>
    </location>
</feature>